<dbReference type="AlphaFoldDB" id="B0VJI2"/>
<protein>
    <recommendedName>
        <fullName evidence="3">DUF192 domain-containing protein</fullName>
    </recommendedName>
</protein>
<dbReference type="Gene3D" id="2.60.120.1140">
    <property type="entry name" value="Protein of unknown function DUF192"/>
    <property type="match status" value="1"/>
</dbReference>
<dbReference type="STRING" id="459349.CLOAM1810"/>
<dbReference type="PANTHER" id="PTHR37953">
    <property type="entry name" value="UPF0127 PROTEIN MJ1496"/>
    <property type="match status" value="1"/>
</dbReference>
<dbReference type="eggNOG" id="COG1430">
    <property type="taxonomic scope" value="Bacteria"/>
</dbReference>
<proteinExistence type="predicted"/>
<dbReference type="InterPro" id="IPR003795">
    <property type="entry name" value="DUF192"/>
</dbReference>
<dbReference type="PROSITE" id="PS51257">
    <property type="entry name" value="PROKAR_LIPOPROTEIN"/>
    <property type="match status" value="1"/>
</dbReference>
<evidence type="ECO:0000313" key="1">
    <source>
        <dbReference type="EMBL" id="CAO81642.1"/>
    </source>
</evidence>
<dbReference type="Proteomes" id="UP000002019">
    <property type="component" value="Chromosome"/>
</dbReference>
<dbReference type="PANTHER" id="PTHR37953:SF1">
    <property type="entry name" value="UPF0127 PROTEIN MJ1496"/>
    <property type="match status" value="1"/>
</dbReference>
<gene>
    <name evidence="1" type="ordered locus">CLOAM1810</name>
</gene>
<organism evidence="1 2">
    <name type="scientific">Cloacimonas acidaminovorans (strain Evry)</name>
    <dbReference type="NCBI Taxonomy" id="459349"/>
    <lineage>
        <taxon>Bacteria</taxon>
        <taxon>Pseudomonadati</taxon>
        <taxon>Candidatus Cloacimonadota</taxon>
        <taxon>Candidatus Cloacimonadia</taxon>
        <taxon>Candidatus Cloacimonadales</taxon>
        <taxon>Candidatus Cloacimonadaceae</taxon>
        <taxon>Candidatus Cloacimonas</taxon>
    </lineage>
</organism>
<dbReference type="RefSeq" id="WP_015425500.1">
    <property type="nucleotide sequence ID" value="NC_020449.1"/>
</dbReference>
<dbReference type="OrthoDB" id="5526466at2"/>
<evidence type="ECO:0000313" key="2">
    <source>
        <dbReference type="Proteomes" id="UP000002019"/>
    </source>
</evidence>
<name>B0VJI2_CLOAI</name>
<reference evidence="1 2" key="1">
    <citation type="journal article" date="2008" name="J. Bacteriol.">
        <title>'Candidatus Cloacamonas acidaminovorans': genome sequence reconstruction provides a first glimpse of a new bacterial division.</title>
        <authorList>
            <person name="Pelletier E."/>
            <person name="Kreimeyer A."/>
            <person name="Bocs S."/>
            <person name="Rouy Z."/>
            <person name="Gyapay G."/>
            <person name="Chouari R."/>
            <person name="Riviere D."/>
            <person name="Ganesan A."/>
            <person name="Daegelen P."/>
            <person name="Sghir A."/>
            <person name="Cohen G.N."/>
            <person name="Medigue C."/>
            <person name="Weissenbach J."/>
            <person name="Le Paslier D."/>
        </authorList>
    </citation>
    <scope>NUCLEOTIDE SEQUENCE [LARGE SCALE GENOMIC DNA]</scope>
    <source>
        <strain evidence="2">Evry</strain>
    </source>
</reference>
<keyword evidence="2" id="KW-1185">Reference proteome</keyword>
<dbReference type="HOGENOM" id="CLU_097039_1_2_0"/>
<dbReference type="EMBL" id="CU466930">
    <property type="protein sequence ID" value="CAO81642.1"/>
    <property type="molecule type" value="Genomic_DNA"/>
</dbReference>
<accession>B0VJI2</accession>
<evidence type="ECO:0008006" key="3">
    <source>
        <dbReference type="Google" id="ProtNLM"/>
    </source>
</evidence>
<dbReference type="KEGG" id="caci:CLOAM1810"/>
<dbReference type="InterPro" id="IPR038695">
    <property type="entry name" value="Saro_0823-like_sf"/>
</dbReference>
<sequence>MPKRILIILGLIGICFLFSCKKTASPTPEPTPKYEFRQDGTLEIISPEGITKATFAIEIAEKEEELMRGLKYRETMAENQAMLFIFEFPDIYDFWMQDTYLPLDILFIASDGTINYIYEKAIPFSENRITPSSLHKYVLEVNTGTVKKFNIKTGDKIKWKRQS</sequence>
<dbReference type="Pfam" id="PF02643">
    <property type="entry name" value="DUF192"/>
    <property type="match status" value="1"/>
</dbReference>